<feature type="transmembrane region" description="Helical" evidence="1">
    <location>
        <begin position="202"/>
        <end position="227"/>
    </location>
</feature>
<keyword evidence="1" id="KW-0812">Transmembrane</keyword>
<proteinExistence type="predicted"/>
<evidence type="ECO:0000256" key="1">
    <source>
        <dbReference type="SAM" id="Phobius"/>
    </source>
</evidence>
<sequence length="350" mass="37657">MTQRHQYLKLLARLRRQKRKLWLSNSGDWQWLTSKPAPMASVSRLLWRESVPSLSFFVMLTLSGIISSLGLLAGSTATVIGAMIIAPLMGPIIGIAYAIAVSNRRLMKRAGLTLLWGTLATVFSSALIASLIGLQVLTDEILLRTEPTLIDLMVAMAAGAAGAFAKSRKHVADAFPGVAIAVALVPPLGVMGIGLARLDQEIFLGSTLLFVTNLTGIIFSGILVFLWQRYGNLARAQGGIVLSALSMVVIAIPLGFSLNNLLVQANSRERVNRIVRNELPLSQRADLQAVDLQQDGGGVKITLDFAAPASAITADDARQSQIFLEDRLSQPVDLTLRITPVEEFSVPANP</sequence>
<dbReference type="Proteomes" id="UP000249081">
    <property type="component" value="Unassembled WGS sequence"/>
</dbReference>
<feature type="transmembrane region" description="Helical" evidence="1">
    <location>
        <begin position="54"/>
        <end position="73"/>
    </location>
</feature>
<dbReference type="PANTHER" id="PTHR20992:SF9">
    <property type="entry name" value="AT15442P-RELATED"/>
    <property type="match status" value="1"/>
</dbReference>
<reference evidence="3" key="1">
    <citation type="submission" date="2018-04" db="EMBL/GenBank/DDBJ databases">
        <authorList>
            <person name="Cornet L."/>
        </authorList>
    </citation>
    <scope>NUCLEOTIDE SEQUENCE [LARGE SCALE GENOMIC DNA]</scope>
</reference>
<evidence type="ECO:0000313" key="3">
    <source>
        <dbReference type="Proteomes" id="UP000249081"/>
    </source>
</evidence>
<reference evidence="2 3" key="2">
    <citation type="submission" date="2018-06" db="EMBL/GenBank/DDBJ databases">
        <title>Metagenomic assembly of (sub)arctic Cyanobacteria and their associated microbiome from non-axenic cultures.</title>
        <authorList>
            <person name="Baurain D."/>
        </authorList>
    </citation>
    <scope>NUCLEOTIDE SEQUENCE [LARGE SCALE GENOMIC DNA]</scope>
    <source>
        <strain evidence="2">ULC041bin1</strain>
    </source>
</reference>
<dbReference type="Pfam" id="PF04087">
    <property type="entry name" value="DUF389"/>
    <property type="match status" value="1"/>
</dbReference>
<evidence type="ECO:0000313" key="2">
    <source>
        <dbReference type="EMBL" id="PZO38826.1"/>
    </source>
</evidence>
<feature type="transmembrane region" description="Helical" evidence="1">
    <location>
        <begin position="79"/>
        <end position="100"/>
    </location>
</feature>
<dbReference type="AlphaFoldDB" id="A0A2W4W2P0"/>
<gene>
    <name evidence="2" type="ORF">DCF17_14030</name>
</gene>
<feature type="transmembrane region" description="Helical" evidence="1">
    <location>
        <begin position="177"/>
        <end position="196"/>
    </location>
</feature>
<keyword evidence="1" id="KW-1133">Transmembrane helix</keyword>
<organism evidence="2 3">
    <name type="scientific">Shackletoniella antarctica</name>
    <dbReference type="NCBI Taxonomy" id="268115"/>
    <lineage>
        <taxon>Bacteria</taxon>
        <taxon>Bacillati</taxon>
        <taxon>Cyanobacteriota</taxon>
        <taxon>Cyanophyceae</taxon>
        <taxon>Oculatellales</taxon>
        <taxon>Oculatellaceae</taxon>
        <taxon>Shackletoniella</taxon>
    </lineage>
</organism>
<comment type="caution">
    <text evidence="2">The sequence shown here is derived from an EMBL/GenBank/DDBJ whole genome shotgun (WGS) entry which is preliminary data.</text>
</comment>
<feature type="transmembrane region" description="Helical" evidence="1">
    <location>
        <begin position="239"/>
        <end position="258"/>
    </location>
</feature>
<keyword evidence="1" id="KW-0472">Membrane</keyword>
<dbReference type="EMBL" id="QBMN01000097">
    <property type="protein sequence ID" value="PZO38826.1"/>
    <property type="molecule type" value="Genomic_DNA"/>
</dbReference>
<dbReference type="PANTHER" id="PTHR20992">
    <property type="entry name" value="AT15442P-RELATED"/>
    <property type="match status" value="1"/>
</dbReference>
<name>A0A2W4W2P0_9CYAN</name>
<dbReference type="InterPro" id="IPR005240">
    <property type="entry name" value="DUF389"/>
</dbReference>
<accession>A0A2W4W2P0</accession>
<feature type="transmembrane region" description="Helical" evidence="1">
    <location>
        <begin position="112"/>
        <end position="136"/>
    </location>
</feature>
<protein>
    <submittedName>
        <fullName evidence="2">TIGR00341 family protein</fullName>
    </submittedName>
</protein>